<reference evidence="1" key="1">
    <citation type="journal article" date="2022" name="Biol. Control">
        <title>In silico genomic analysis of Rhodopseudomonas palustris strains revealed potential biocontrol agents and crop yield enhancers.</title>
        <authorList>
            <person name="Surachat K."/>
            <person name="Kantachote D."/>
            <person name="Deachamag P."/>
            <person name="Wonglapsuwan M."/>
        </authorList>
    </citation>
    <scope>NUCLEOTIDE SEQUENCE</scope>
    <source>
        <strain evidence="1">TLS06</strain>
    </source>
</reference>
<protein>
    <submittedName>
        <fullName evidence="1">Uncharacterized protein</fullName>
    </submittedName>
</protein>
<gene>
    <name evidence="1" type="ORF">KQX62_12060</name>
</gene>
<dbReference type="Proteomes" id="UP001163166">
    <property type="component" value="Chromosome"/>
</dbReference>
<proteinExistence type="predicted"/>
<organism evidence="1 2">
    <name type="scientific">Rhodopseudomonas palustris</name>
    <dbReference type="NCBI Taxonomy" id="1076"/>
    <lineage>
        <taxon>Bacteria</taxon>
        <taxon>Pseudomonadati</taxon>
        <taxon>Pseudomonadota</taxon>
        <taxon>Alphaproteobacteria</taxon>
        <taxon>Hyphomicrobiales</taxon>
        <taxon>Nitrobacteraceae</taxon>
        <taxon>Rhodopseudomonas</taxon>
    </lineage>
</organism>
<dbReference type="RefSeq" id="WP_264073267.1">
    <property type="nucleotide sequence ID" value="NZ_CP076676.1"/>
</dbReference>
<evidence type="ECO:0000313" key="1">
    <source>
        <dbReference type="EMBL" id="UYO37493.1"/>
    </source>
</evidence>
<accession>A0AAX3DSA3</accession>
<dbReference type="EMBL" id="CP076676">
    <property type="protein sequence ID" value="UYO37493.1"/>
    <property type="molecule type" value="Genomic_DNA"/>
</dbReference>
<name>A0AAX3DSA3_RHOPL</name>
<sequence length="156" mass="16218">MPDPEKSVIREPTMNSQHQPSVCTVLTFPPSAAGLTAASAAATTDIFELIEHHRRAVANLDAAARRQDAAKRAGASAERIDKIAEKAIEAEAAAAEALARTVPVGIVALLAQLAYVTNCRRAGGNAAASFSNWLEVTTLESVGAAALAWTEDRGGV</sequence>
<evidence type="ECO:0000313" key="2">
    <source>
        <dbReference type="Proteomes" id="UP001163166"/>
    </source>
</evidence>
<dbReference type="AlphaFoldDB" id="A0AAX3DSA3"/>